<keyword evidence="2" id="KW-0732">Signal</keyword>
<proteinExistence type="predicted"/>
<feature type="compositionally biased region" description="Polar residues" evidence="1">
    <location>
        <begin position="32"/>
        <end position="44"/>
    </location>
</feature>
<feature type="chain" id="PRO_5047435178" description="Lipoprotein" evidence="2">
    <location>
        <begin position="27"/>
        <end position="130"/>
    </location>
</feature>
<accession>A0ABM7WNY2</accession>
<evidence type="ECO:0008006" key="5">
    <source>
        <dbReference type="Google" id="ProtNLM"/>
    </source>
</evidence>
<feature type="signal peptide" evidence="2">
    <location>
        <begin position="1"/>
        <end position="26"/>
    </location>
</feature>
<dbReference type="EMBL" id="AP025591">
    <property type="protein sequence ID" value="BDG01167.1"/>
    <property type="molecule type" value="Genomic_DNA"/>
</dbReference>
<evidence type="ECO:0000313" key="3">
    <source>
        <dbReference type="EMBL" id="BDG01167.1"/>
    </source>
</evidence>
<keyword evidence="4" id="KW-1185">Reference proteome</keyword>
<organism evidence="3 4">
    <name type="scientific">Anaeromyxobacter oryzae</name>
    <dbReference type="NCBI Taxonomy" id="2918170"/>
    <lineage>
        <taxon>Bacteria</taxon>
        <taxon>Pseudomonadati</taxon>
        <taxon>Myxococcota</taxon>
        <taxon>Myxococcia</taxon>
        <taxon>Myxococcales</taxon>
        <taxon>Cystobacterineae</taxon>
        <taxon>Anaeromyxobacteraceae</taxon>
        <taxon>Anaeromyxobacter</taxon>
    </lineage>
</organism>
<gene>
    <name evidence="3" type="ORF">AMOR_01630</name>
</gene>
<dbReference type="Proteomes" id="UP001162891">
    <property type="component" value="Chromosome"/>
</dbReference>
<feature type="region of interest" description="Disordered" evidence="1">
    <location>
        <begin position="105"/>
        <end position="130"/>
    </location>
</feature>
<feature type="region of interest" description="Disordered" evidence="1">
    <location>
        <begin position="29"/>
        <end position="65"/>
    </location>
</feature>
<evidence type="ECO:0000256" key="1">
    <source>
        <dbReference type="SAM" id="MobiDB-lite"/>
    </source>
</evidence>
<feature type="compositionally biased region" description="Basic and acidic residues" evidence="1">
    <location>
        <begin position="105"/>
        <end position="117"/>
    </location>
</feature>
<evidence type="ECO:0000256" key="2">
    <source>
        <dbReference type="SAM" id="SignalP"/>
    </source>
</evidence>
<protein>
    <recommendedName>
        <fullName evidence="5">Lipoprotein</fullName>
    </recommendedName>
</protein>
<sequence length="130" mass="13697">MYASSMRTRSAASLAAMAVAVAGALACRAGGSASTHPSAQSRAASATPVRDPSAHGTTLDVRPDPGVERVTVKLARGPDGGIKVLEFLSPDLTDAEKDELRAAIERGEARPEYEPERPASIWTTTVIRRR</sequence>
<evidence type="ECO:0000313" key="4">
    <source>
        <dbReference type="Proteomes" id="UP001162891"/>
    </source>
</evidence>
<dbReference type="PROSITE" id="PS51257">
    <property type="entry name" value="PROKAR_LIPOPROTEIN"/>
    <property type="match status" value="1"/>
</dbReference>
<reference evidence="4" key="1">
    <citation type="journal article" date="2022" name="Int. J. Syst. Evol. Microbiol.">
        <title>Anaeromyxobacter oryzae sp. nov., Anaeromyxobacter diazotrophicus sp. nov. and Anaeromyxobacter paludicola sp. nov., isolated from paddy soils.</title>
        <authorList>
            <person name="Itoh H."/>
            <person name="Xu Z."/>
            <person name="Mise K."/>
            <person name="Masuda Y."/>
            <person name="Ushijima N."/>
            <person name="Hayakawa C."/>
            <person name="Shiratori Y."/>
            <person name="Senoo K."/>
        </authorList>
    </citation>
    <scope>NUCLEOTIDE SEQUENCE [LARGE SCALE GENOMIC DNA]</scope>
    <source>
        <strain evidence="4">Red232</strain>
    </source>
</reference>
<name>A0ABM7WNY2_9BACT</name>
<feature type="compositionally biased region" description="Polar residues" evidence="1">
    <location>
        <begin position="121"/>
        <end position="130"/>
    </location>
</feature>